<dbReference type="CDD" id="cd02440">
    <property type="entry name" value="AdoMet_MTases"/>
    <property type="match status" value="1"/>
</dbReference>
<dbReference type="InterPro" id="IPR029063">
    <property type="entry name" value="SAM-dependent_MTases_sf"/>
</dbReference>
<gene>
    <name evidence="1" type="primary">METTL21C</name>
    <name evidence="1" type="ORF">SNAT2548_LOCUS1266</name>
</gene>
<dbReference type="InterPro" id="IPR019410">
    <property type="entry name" value="Methyltransf_16"/>
</dbReference>
<evidence type="ECO:0000313" key="1">
    <source>
        <dbReference type="EMBL" id="CAE6942554.1"/>
    </source>
</evidence>
<reference evidence="1" key="1">
    <citation type="submission" date="2021-02" db="EMBL/GenBank/DDBJ databases">
        <authorList>
            <person name="Dougan E. K."/>
            <person name="Rhodes N."/>
            <person name="Thang M."/>
            <person name="Chan C."/>
        </authorList>
    </citation>
    <scope>NUCLEOTIDE SEQUENCE</scope>
</reference>
<protein>
    <submittedName>
        <fullName evidence="1">METTL21C protein</fullName>
    </submittedName>
</protein>
<dbReference type="SUPFAM" id="SSF53335">
    <property type="entry name" value="S-adenosyl-L-methionine-dependent methyltransferases"/>
    <property type="match status" value="1"/>
</dbReference>
<dbReference type="OrthoDB" id="447886at2759"/>
<name>A0A812HA40_9DINO</name>
<dbReference type="AlphaFoldDB" id="A0A812HA40"/>
<organism evidence="1 2">
    <name type="scientific">Symbiodinium natans</name>
    <dbReference type="NCBI Taxonomy" id="878477"/>
    <lineage>
        <taxon>Eukaryota</taxon>
        <taxon>Sar</taxon>
        <taxon>Alveolata</taxon>
        <taxon>Dinophyceae</taxon>
        <taxon>Suessiales</taxon>
        <taxon>Symbiodiniaceae</taxon>
        <taxon>Symbiodinium</taxon>
    </lineage>
</organism>
<evidence type="ECO:0000313" key="2">
    <source>
        <dbReference type="Proteomes" id="UP000604046"/>
    </source>
</evidence>
<dbReference type="Pfam" id="PF10294">
    <property type="entry name" value="Methyltransf_16"/>
    <property type="match status" value="1"/>
</dbReference>
<keyword evidence="2" id="KW-1185">Reference proteome</keyword>
<dbReference type="PANTHER" id="PTHR14614">
    <property type="entry name" value="HEPATOCELLULAR CARCINOMA-ASSOCIATED ANTIGEN"/>
    <property type="match status" value="1"/>
</dbReference>
<sequence length="276" mass="29505">MGDRLIRTPEDEEFAEADEILSDLRKKADTGEGDLPWGDCLSRSWEDGVLRVTRSYATGSDASSPDVIIQEFPYSAHPCSGVGGTGGMVWPGAIVLASQLRARPELLSDATVVLELGAGCGLPGLAAASLLRRDGGARRVILTDGPEAVLTNLEHNARANEERVAPVALEVAKLIWEELLDGTTPPPAKAVDVLLGSDVIWGDRGPMVGRVARLLVRPGGWLIISAQKGREGLDTFQRLLCSSEEASLGPTFSVEVLEEEMNGEAFLVFICHRLPA</sequence>
<dbReference type="Gene3D" id="3.40.50.150">
    <property type="entry name" value="Vaccinia Virus protein VP39"/>
    <property type="match status" value="1"/>
</dbReference>
<dbReference type="PANTHER" id="PTHR14614:SF130">
    <property type="entry name" value="PROTEIN-LYSINE N-METHYLTRANSFERASE EEF2KMT"/>
    <property type="match status" value="1"/>
</dbReference>
<proteinExistence type="predicted"/>
<dbReference type="Proteomes" id="UP000604046">
    <property type="component" value="Unassembled WGS sequence"/>
</dbReference>
<dbReference type="EMBL" id="CAJNDS010000069">
    <property type="protein sequence ID" value="CAE6942554.1"/>
    <property type="molecule type" value="Genomic_DNA"/>
</dbReference>
<comment type="caution">
    <text evidence="1">The sequence shown here is derived from an EMBL/GenBank/DDBJ whole genome shotgun (WGS) entry which is preliminary data.</text>
</comment>
<accession>A0A812HA40</accession>